<evidence type="ECO:0000256" key="8">
    <source>
        <dbReference type="ARBA" id="ARBA00022989"/>
    </source>
</evidence>
<dbReference type="PANTHER" id="PTHR42837:SF2">
    <property type="entry name" value="MEMBRANE METALLOPROTEASE ARASP2, CHLOROPLASTIC-RELATED"/>
    <property type="match status" value="1"/>
</dbReference>
<dbReference type="Pfam" id="PF17820">
    <property type="entry name" value="PDZ_6"/>
    <property type="match status" value="1"/>
</dbReference>
<feature type="transmembrane region" description="Helical" evidence="11">
    <location>
        <begin position="6"/>
        <end position="24"/>
    </location>
</feature>
<dbReference type="SUPFAM" id="SSF50156">
    <property type="entry name" value="PDZ domain-like"/>
    <property type="match status" value="1"/>
</dbReference>
<dbReference type="InterPro" id="IPR001478">
    <property type="entry name" value="PDZ"/>
</dbReference>
<keyword evidence="9 13" id="KW-0482">Metalloprotease</keyword>
<name>A0A396RLQ5_9SPHN</name>
<dbReference type="AlphaFoldDB" id="A0A396RLQ5"/>
<keyword evidence="8 11" id="KW-1133">Transmembrane helix</keyword>
<dbReference type="SMART" id="SM00228">
    <property type="entry name" value="PDZ"/>
    <property type="match status" value="1"/>
</dbReference>
<dbReference type="CDD" id="cd06163">
    <property type="entry name" value="S2P-M50_PDZ_RseP-like"/>
    <property type="match status" value="1"/>
</dbReference>
<proteinExistence type="inferred from homology"/>
<evidence type="ECO:0000256" key="10">
    <source>
        <dbReference type="ARBA" id="ARBA00023136"/>
    </source>
</evidence>
<feature type="domain" description="PDZ" evidence="12">
    <location>
        <begin position="129"/>
        <end position="173"/>
    </location>
</feature>
<dbReference type="Pfam" id="PF02163">
    <property type="entry name" value="Peptidase_M50"/>
    <property type="match status" value="1"/>
</dbReference>
<evidence type="ECO:0000313" key="13">
    <source>
        <dbReference type="EMBL" id="RHW16536.1"/>
    </source>
</evidence>
<evidence type="ECO:0000256" key="2">
    <source>
        <dbReference type="ARBA" id="ARBA00004141"/>
    </source>
</evidence>
<dbReference type="RefSeq" id="WP_118865142.1">
    <property type="nucleotide sequence ID" value="NZ_QWLV01000009.1"/>
</dbReference>
<keyword evidence="6" id="KW-0378">Hydrolase</keyword>
<evidence type="ECO:0000256" key="5">
    <source>
        <dbReference type="ARBA" id="ARBA00022692"/>
    </source>
</evidence>
<gene>
    <name evidence="13" type="ORF">D1610_15745</name>
</gene>
<dbReference type="GO" id="GO:0016020">
    <property type="term" value="C:membrane"/>
    <property type="evidence" value="ECO:0007669"/>
    <property type="project" value="UniProtKB-SubCell"/>
</dbReference>
<dbReference type="Gene3D" id="2.30.42.10">
    <property type="match status" value="1"/>
</dbReference>
<comment type="subcellular location">
    <subcellularLocation>
        <location evidence="2">Membrane</location>
        <topology evidence="2">Multi-pass membrane protein</topology>
    </subcellularLocation>
</comment>
<keyword evidence="10 11" id="KW-0472">Membrane</keyword>
<dbReference type="GO" id="GO:0006508">
    <property type="term" value="P:proteolysis"/>
    <property type="evidence" value="ECO:0007669"/>
    <property type="project" value="UniProtKB-KW"/>
</dbReference>
<comment type="cofactor">
    <cofactor evidence="1">
        <name>Zn(2+)</name>
        <dbReference type="ChEBI" id="CHEBI:29105"/>
    </cofactor>
</comment>
<evidence type="ECO:0000256" key="4">
    <source>
        <dbReference type="ARBA" id="ARBA00022670"/>
    </source>
</evidence>
<organism evidence="13 14">
    <name type="scientific">Sphingomonas gilva</name>
    <dbReference type="NCBI Taxonomy" id="2305907"/>
    <lineage>
        <taxon>Bacteria</taxon>
        <taxon>Pseudomonadati</taxon>
        <taxon>Pseudomonadota</taxon>
        <taxon>Alphaproteobacteria</taxon>
        <taxon>Sphingomonadales</taxon>
        <taxon>Sphingomonadaceae</taxon>
        <taxon>Sphingomonas</taxon>
    </lineage>
</organism>
<keyword evidence="4 13" id="KW-0645">Protease</keyword>
<sequence>MIEAPGILWTIAAFLLVIGPLVFVHELGHYFVGRWFGVKAEAFSIGFGREIAGWTDRRGTRWKVGWLPLGGYVRFAGDMNPASQPDPEWLALPPEERAKTFQAKPLWQRALIVLAGPVTNFLVAILILIGFALAFGDLRTPAVANSVEAGSAAEAAGIRPGDRITALGGREIETFNDLARFARLRPAEMVPLTFVREGRSIEGEIRIGVAVEQDRFGNSYRVGRLGIGGGMPQATPVSLLAAPGVAVRQTVEIVQDMVSAIGQIITGRRSVKELGGPLKIAEISGQQAALGLTPFIFLVALISINLGFINLLPVPMLDGGHLLFYAIEGVTRRPVNPVAMEWAFRGGLVALLALMVFVTTNDLASFGVWNRIAGLIG</sequence>
<accession>A0A396RLQ5</accession>
<dbReference type="Proteomes" id="UP000266693">
    <property type="component" value="Unassembled WGS sequence"/>
</dbReference>
<feature type="transmembrane region" description="Helical" evidence="11">
    <location>
        <begin position="111"/>
        <end position="135"/>
    </location>
</feature>
<feature type="transmembrane region" description="Helical" evidence="11">
    <location>
        <begin position="342"/>
        <end position="360"/>
    </location>
</feature>
<keyword evidence="5 11" id="KW-0812">Transmembrane</keyword>
<evidence type="ECO:0000256" key="11">
    <source>
        <dbReference type="SAM" id="Phobius"/>
    </source>
</evidence>
<evidence type="ECO:0000256" key="6">
    <source>
        <dbReference type="ARBA" id="ARBA00022801"/>
    </source>
</evidence>
<dbReference type="EMBL" id="QWLV01000009">
    <property type="protein sequence ID" value="RHW16536.1"/>
    <property type="molecule type" value="Genomic_DNA"/>
</dbReference>
<dbReference type="InterPro" id="IPR008915">
    <property type="entry name" value="Peptidase_M50"/>
</dbReference>
<evidence type="ECO:0000256" key="1">
    <source>
        <dbReference type="ARBA" id="ARBA00001947"/>
    </source>
</evidence>
<dbReference type="PANTHER" id="PTHR42837">
    <property type="entry name" value="REGULATOR OF SIGMA-E PROTEASE RSEP"/>
    <property type="match status" value="1"/>
</dbReference>
<keyword evidence="7" id="KW-0862">Zinc</keyword>
<comment type="similarity">
    <text evidence="3">Belongs to the peptidase M50B family.</text>
</comment>
<dbReference type="InterPro" id="IPR041489">
    <property type="entry name" value="PDZ_6"/>
</dbReference>
<evidence type="ECO:0000256" key="3">
    <source>
        <dbReference type="ARBA" id="ARBA00007931"/>
    </source>
</evidence>
<reference evidence="13 14" key="1">
    <citation type="submission" date="2018-08" db="EMBL/GenBank/DDBJ databases">
        <title>The multiple taxonomic identification of Sphingomonas gilva.</title>
        <authorList>
            <person name="Zhu D."/>
            <person name="Zheng S."/>
        </authorList>
    </citation>
    <scope>NUCLEOTIDE SEQUENCE [LARGE SCALE GENOMIC DNA]</scope>
    <source>
        <strain evidence="13 14">ZDH117</strain>
    </source>
</reference>
<dbReference type="InterPro" id="IPR004387">
    <property type="entry name" value="Pept_M50_Zn"/>
</dbReference>
<feature type="transmembrane region" description="Helical" evidence="11">
    <location>
        <begin position="288"/>
        <end position="312"/>
    </location>
</feature>
<dbReference type="GO" id="GO:0004222">
    <property type="term" value="F:metalloendopeptidase activity"/>
    <property type="evidence" value="ECO:0007669"/>
    <property type="project" value="InterPro"/>
</dbReference>
<dbReference type="PROSITE" id="PS50106">
    <property type="entry name" value="PDZ"/>
    <property type="match status" value="1"/>
</dbReference>
<comment type="caution">
    <text evidence="13">The sequence shown here is derived from an EMBL/GenBank/DDBJ whole genome shotgun (WGS) entry which is preliminary data.</text>
</comment>
<dbReference type="OrthoDB" id="9782003at2"/>
<evidence type="ECO:0000256" key="9">
    <source>
        <dbReference type="ARBA" id="ARBA00023049"/>
    </source>
</evidence>
<evidence type="ECO:0000259" key="12">
    <source>
        <dbReference type="PROSITE" id="PS50106"/>
    </source>
</evidence>
<protein>
    <submittedName>
        <fullName evidence="13">RIP metalloprotease</fullName>
    </submittedName>
</protein>
<evidence type="ECO:0000256" key="7">
    <source>
        <dbReference type="ARBA" id="ARBA00022833"/>
    </source>
</evidence>
<dbReference type="InterPro" id="IPR036034">
    <property type="entry name" value="PDZ_sf"/>
</dbReference>
<keyword evidence="14" id="KW-1185">Reference proteome</keyword>
<evidence type="ECO:0000313" key="14">
    <source>
        <dbReference type="Proteomes" id="UP000266693"/>
    </source>
</evidence>